<dbReference type="EMBL" id="BLLF01002611">
    <property type="protein sequence ID" value="GFH24707.1"/>
    <property type="molecule type" value="Genomic_DNA"/>
</dbReference>
<keyword evidence="3" id="KW-1185">Reference proteome</keyword>
<feature type="region of interest" description="Disordered" evidence="1">
    <location>
        <begin position="1"/>
        <end position="112"/>
    </location>
</feature>
<gene>
    <name evidence="2" type="ORF">HaLaN_22554</name>
</gene>
<feature type="compositionally biased region" description="Low complexity" evidence="1">
    <location>
        <begin position="1"/>
        <end position="14"/>
    </location>
</feature>
<evidence type="ECO:0000313" key="3">
    <source>
        <dbReference type="Proteomes" id="UP000485058"/>
    </source>
</evidence>
<sequence>MASSRVRSSWTMSSPPGVQAGSPQQGRWNSACCAQPGASSWPHASPHRPHAAARQPHSQQPQSQGPALPRQPSAASAPRLSRELSPPIPPRLPKPSQHHSQAGGWTGTAMQR</sequence>
<dbReference type="Proteomes" id="UP000485058">
    <property type="component" value="Unassembled WGS sequence"/>
</dbReference>
<name>A0A699ZPE6_HAELA</name>
<evidence type="ECO:0000313" key="2">
    <source>
        <dbReference type="EMBL" id="GFH24707.1"/>
    </source>
</evidence>
<comment type="caution">
    <text evidence="2">The sequence shown here is derived from an EMBL/GenBank/DDBJ whole genome shotgun (WGS) entry which is preliminary data.</text>
</comment>
<protein>
    <submittedName>
        <fullName evidence="2">Uncharacterized protein</fullName>
    </submittedName>
</protein>
<feature type="compositionally biased region" description="Low complexity" evidence="1">
    <location>
        <begin position="52"/>
        <end position="67"/>
    </location>
</feature>
<dbReference type="AlphaFoldDB" id="A0A699ZPE6"/>
<evidence type="ECO:0000256" key="1">
    <source>
        <dbReference type="SAM" id="MobiDB-lite"/>
    </source>
</evidence>
<organism evidence="2 3">
    <name type="scientific">Haematococcus lacustris</name>
    <name type="common">Green alga</name>
    <name type="synonym">Haematococcus pluvialis</name>
    <dbReference type="NCBI Taxonomy" id="44745"/>
    <lineage>
        <taxon>Eukaryota</taxon>
        <taxon>Viridiplantae</taxon>
        <taxon>Chlorophyta</taxon>
        <taxon>core chlorophytes</taxon>
        <taxon>Chlorophyceae</taxon>
        <taxon>CS clade</taxon>
        <taxon>Chlamydomonadales</taxon>
        <taxon>Haematococcaceae</taxon>
        <taxon>Haematococcus</taxon>
    </lineage>
</organism>
<accession>A0A699ZPE6</accession>
<proteinExistence type="predicted"/>
<reference evidence="2 3" key="1">
    <citation type="submission" date="2020-02" db="EMBL/GenBank/DDBJ databases">
        <title>Draft genome sequence of Haematococcus lacustris strain NIES-144.</title>
        <authorList>
            <person name="Morimoto D."/>
            <person name="Nakagawa S."/>
            <person name="Yoshida T."/>
            <person name="Sawayama S."/>
        </authorList>
    </citation>
    <scope>NUCLEOTIDE SEQUENCE [LARGE SCALE GENOMIC DNA]</scope>
    <source>
        <strain evidence="2 3">NIES-144</strain>
    </source>
</reference>